<evidence type="ECO:0000256" key="1">
    <source>
        <dbReference type="ARBA" id="ARBA00005254"/>
    </source>
</evidence>
<dbReference type="RefSeq" id="WP_285966588.1">
    <property type="nucleotide sequence ID" value="NZ_CP127294.1"/>
</dbReference>
<sequence length="180" mass="18505">MIDLEHDHGVAVVRMHENPCGSMVPETLDRITAALGYIGGSYAVVLTGGHDVFARGFAGAADRLERAVLTIANHPSPVVAAIGGDALGAGYALAAAADLRVMAQGRLGLGAAAHVPPAVEAVLRRHAGPVWRTVRSGERTFTPEAALVAGLVETCCSPTDLLHVAVERAARLAGGAKQFC</sequence>
<evidence type="ECO:0000313" key="4">
    <source>
        <dbReference type="EMBL" id="WIX75825.1"/>
    </source>
</evidence>
<protein>
    <submittedName>
        <fullName evidence="4">Enoyl-CoA hydratase-related protein</fullName>
    </submittedName>
</protein>
<comment type="similarity">
    <text evidence="1">Belongs to the enoyl-CoA hydratase/isomerase family.</text>
</comment>
<dbReference type="GO" id="GO:0016829">
    <property type="term" value="F:lyase activity"/>
    <property type="evidence" value="ECO:0007669"/>
    <property type="project" value="UniProtKB-KW"/>
</dbReference>
<keyword evidence="2" id="KW-0443">Lipid metabolism</keyword>
<dbReference type="PANTHER" id="PTHR11941">
    <property type="entry name" value="ENOYL-COA HYDRATASE-RELATED"/>
    <property type="match status" value="1"/>
</dbReference>
<proteinExistence type="inferred from homology"/>
<accession>A0A9Y2IB14</accession>
<dbReference type="InterPro" id="IPR001753">
    <property type="entry name" value="Enoyl-CoA_hydra/iso"/>
</dbReference>
<dbReference type="Pfam" id="PF00378">
    <property type="entry name" value="ECH_1"/>
    <property type="match status" value="1"/>
</dbReference>
<dbReference type="InterPro" id="IPR029045">
    <property type="entry name" value="ClpP/crotonase-like_dom_sf"/>
</dbReference>
<evidence type="ECO:0000256" key="3">
    <source>
        <dbReference type="ARBA" id="ARBA00023239"/>
    </source>
</evidence>
<dbReference type="AlphaFoldDB" id="A0A9Y2IB14"/>
<dbReference type="KEGG" id="acab:QRX50_30635"/>
<reference evidence="4 5" key="1">
    <citation type="submission" date="2023-06" db="EMBL/GenBank/DDBJ databases">
        <authorList>
            <person name="Oyuntsetseg B."/>
            <person name="Kim S.B."/>
        </authorList>
    </citation>
    <scope>NUCLEOTIDE SEQUENCE [LARGE SCALE GENOMIC DNA]</scope>
    <source>
        <strain evidence="4 5">2-15</strain>
    </source>
</reference>
<dbReference type="Proteomes" id="UP001236014">
    <property type="component" value="Chromosome"/>
</dbReference>
<evidence type="ECO:0000256" key="2">
    <source>
        <dbReference type="ARBA" id="ARBA00023098"/>
    </source>
</evidence>
<evidence type="ECO:0000313" key="5">
    <source>
        <dbReference type="Proteomes" id="UP001236014"/>
    </source>
</evidence>
<keyword evidence="5" id="KW-1185">Reference proteome</keyword>
<dbReference type="SUPFAM" id="SSF52096">
    <property type="entry name" value="ClpP/crotonase"/>
    <property type="match status" value="1"/>
</dbReference>
<gene>
    <name evidence="4" type="ORF">QRX50_30635</name>
</gene>
<dbReference type="PANTHER" id="PTHR11941:SF169">
    <property type="entry name" value="(7AS)-7A-METHYL-1,5-DIOXO-2,3,5,6,7,7A-HEXAHYDRO-1H-INDENE-CARBOXYL-COA HYDROLASE"/>
    <property type="match status" value="1"/>
</dbReference>
<dbReference type="GO" id="GO:0006635">
    <property type="term" value="P:fatty acid beta-oxidation"/>
    <property type="evidence" value="ECO:0007669"/>
    <property type="project" value="TreeGrafter"/>
</dbReference>
<name>A0A9Y2IB14_9PSEU</name>
<keyword evidence="3" id="KW-0456">Lyase</keyword>
<dbReference type="EMBL" id="CP127294">
    <property type="protein sequence ID" value="WIX75825.1"/>
    <property type="molecule type" value="Genomic_DNA"/>
</dbReference>
<dbReference type="Gene3D" id="3.90.226.10">
    <property type="entry name" value="2-enoyl-CoA Hydratase, Chain A, domain 1"/>
    <property type="match status" value="1"/>
</dbReference>
<organism evidence="4 5">
    <name type="scientific">Amycolatopsis carbonis</name>
    <dbReference type="NCBI Taxonomy" id="715471"/>
    <lineage>
        <taxon>Bacteria</taxon>
        <taxon>Bacillati</taxon>
        <taxon>Actinomycetota</taxon>
        <taxon>Actinomycetes</taxon>
        <taxon>Pseudonocardiales</taxon>
        <taxon>Pseudonocardiaceae</taxon>
        <taxon>Amycolatopsis</taxon>
    </lineage>
</organism>